<evidence type="ECO:0000313" key="5">
    <source>
        <dbReference type="Proteomes" id="UP000447873"/>
    </source>
</evidence>
<dbReference type="AlphaFoldDB" id="A0A8H3UJP3"/>
<feature type="compositionally biased region" description="Basic and acidic residues" evidence="1">
    <location>
        <begin position="282"/>
        <end position="292"/>
    </location>
</feature>
<dbReference type="SMART" id="SM00239">
    <property type="entry name" value="C2"/>
    <property type="match status" value="1"/>
</dbReference>
<feature type="region of interest" description="Disordered" evidence="1">
    <location>
        <begin position="1024"/>
        <end position="1049"/>
    </location>
</feature>
<feature type="region of interest" description="Disordered" evidence="1">
    <location>
        <begin position="267"/>
        <end position="630"/>
    </location>
</feature>
<organism evidence="3 5">
    <name type="scientific">Venturia inaequalis</name>
    <name type="common">Apple scab fungus</name>
    <dbReference type="NCBI Taxonomy" id="5025"/>
    <lineage>
        <taxon>Eukaryota</taxon>
        <taxon>Fungi</taxon>
        <taxon>Dikarya</taxon>
        <taxon>Ascomycota</taxon>
        <taxon>Pezizomycotina</taxon>
        <taxon>Dothideomycetes</taxon>
        <taxon>Pleosporomycetidae</taxon>
        <taxon>Venturiales</taxon>
        <taxon>Venturiaceae</taxon>
        <taxon>Venturia</taxon>
    </lineage>
</organism>
<feature type="compositionally biased region" description="Polar residues" evidence="1">
    <location>
        <begin position="712"/>
        <end position="741"/>
    </location>
</feature>
<dbReference type="EMBL" id="WNWS01000282">
    <property type="protein sequence ID" value="KAE9972002.1"/>
    <property type="molecule type" value="Genomic_DNA"/>
</dbReference>
<reference evidence="3 5" key="1">
    <citation type="submission" date="2018-12" db="EMBL/GenBank/DDBJ databases">
        <title>Venturia inaequalis Genome Resource.</title>
        <authorList>
            <person name="Lichtner F.J."/>
        </authorList>
    </citation>
    <scope>NUCLEOTIDE SEQUENCE [LARGE SCALE GENOMIC DNA]</scope>
    <source>
        <strain evidence="3 5">120213</strain>
        <strain evidence="4 6">DMI_063113</strain>
    </source>
</reference>
<dbReference type="Gene3D" id="2.60.40.150">
    <property type="entry name" value="C2 domain"/>
    <property type="match status" value="1"/>
</dbReference>
<dbReference type="PANTHER" id="PTHR47052:SF3">
    <property type="entry name" value="INGRESSION PROTEIN 1"/>
    <property type="match status" value="1"/>
</dbReference>
<evidence type="ECO:0000313" key="3">
    <source>
        <dbReference type="EMBL" id="KAE9972002.1"/>
    </source>
</evidence>
<protein>
    <recommendedName>
        <fullName evidence="2">C2 domain-containing protein</fullName>
    </recommendedName>
</protein>
<dbReference type="Proteomes" id="UP000490939">
    <property type="component" value="Unassembled WGS sequence"/>
</dbReference>
<proteinExistence type="predicted"/>
<feature type="compositionally biased region" description="Polar residues" evidence="1">
    <location>
        <begin position="615"/>
        <end position="624"/>
    </location>
</feature>
<feature type="compositionally biased region" description="Low complexity" evidence="1">
    <location>
        <begin position="391"/>
        <end position="415"/>
    </location>
</feature>
<feature type="compositionally biased region" description="Basic and acidic residues" evidence="1">
    <location>
        <begin position="156"/>
        <end position="165"/>
    </location>
</feature>
<feature type="compositionally biased region" description="Polar residues" evidence="1">
    <location>
        <begin position="356"/>
        <end position="377"/>
    </location>
</feature>
<evidence type="ECO:0000256" key="1">
    <source>
        <dbReference type="SAM" id="MobiDB-lite"/>
    </source>
</evidence>
<dbReference type="PROSITE" id="PS50004">
    <property type="entry name" value="C2"/>
    <property type="match status" value="1"/>
</dbReference>
<feature type="compositionally biased region" description="Basic and acidic residues" evidence="1">
    <location>
        <begin position="786"/>
        <end position="802"/>
    </location>
</feature>
<dbReference type="InterPro" id="IPR000008">
    <property type="entry name" value="C2_dom"/>
</dbReference>
<feature type="compositionally biased region" description="Basic and acidic residues" evidence="1">
    <location>
        <begin position="810"/>
        <end position="825"/>
    </location>
</feature>
<feature type="region of interest" description="Disordered" evidence="1">
    <location>
        <begin position="156"/>
        <end position="255"/>
    </location>
</feature>
<dbReference type="InterPro" id="IPR052981">
    <property type="entry name" value="Ingression_C2_domain"/>
</dbReference>
<dbReference type="SUPFAM" id="SSF49562">
    <property type="entry name" value="C2 domain (Calcium/lipid-binding domain, CaLB)"/>
    <property type="match status" value="1"/>
</dbReference>
<sequence>MVGSKITKLAAVNHTAGIFSDMSVDGPEIGTLVCIIDRAKNLPNRRSMGKQDPYCACRLGKEAKKTKTDKRGGQVPRWDQELRFTVHDSPDYYNLKVSVFNDDKKTELIGETWVRLEDVIVAGGGQSDIWHNLNCKGKYAGEIRLELTYYDSRPKPEKLVAETPREPSGSRAVKRRPLPNNPGSNANSPHERLSASGPRELGTPSRPIQPVARSLGNTPSSQRRTVQNNRQPQPAESRKPVASERFYPETPDDPFIQQQQPQALYHDQRSNPGYNASPIELPHSESSYREDPNLGLPELPPMNNNRRPPPQPSYAPTSYDRAPSPYQPQPQQQPPELHHAHSAPPVPAQSYDVSPLRQSFQHTQSDSYMHHGQSMQASYEEVPEPAYDPYSGQQPLFSSPPQQQVIQQTPQQPSSTYTGFDEFDRPNGYRSANPATEEQYSQPPPPVVHELPPPPPAHRDSTSDAVTRHRPSGSRQGSQSQEYQSEYAPAPLNISSAQEAQNQMMYQEPQQDYEYSPAYGTPVSDRHGRRNTDPTWHSPTDVQPYRPRASSGDAVQRRPVSRSDDPYTLPPSHPDYHSPTTSSPPVRFPNERRQSNPRKPNAYSPAPERPLAIESHSQPITPTRATRYYQPQPVVAKTVYTPPRSVYSNHHHASSEPYLPPVNYQTPPIQHPLSREVPVGPDSSPNPYAGSVQPSPPRASSNTAIPAALYSANRQTRPQNRSTPTLRKSVSPQPLQAQRPRSTMFGPDDFDRFNPAARSTSSLANNPATSGPGTPNTQPSPYEGGKIIDFHGKEIDPSDRLPETVWAPEPESRGASKDKPVRDRIGLTGARGQSPRDALGGSATGRFRGGSTGGSPMAHGSPASTTRESPLTTTIVTKSGNPMIRARLRRKESPPSVADVPSMPHQGVNQPFRDIPNPPAAMSPGGYGAGSPSYGSSNALERHRGSFSNENDNQNSFGGSTGYAGSPAGLAGYTGRGTGAPPIPAKVPFQNEAAYGANGGAAYGRNAYVPPSGGMDALSREMSSIDIGSGGRGRVPRSRMLGYEPEQRL</sequence>
<evidence type="ECO:0000259" key="2">
    <source>
        <dbReference type="PROSITE" id="PS50004"/>
    </source>
</evidence>
<keyword evidence="6" id="KW-1185">Reference proteome</keyword>
<dbReference type="Proteomes" id="UP000447873">
    <property type="component" value="Unassembled WGS sequence"/>
</dbReference>
<comment type="caution">
    <text evidence="3">The sequence shown here is derived from an EMBL/GenBank/DDBJ whole genome shotgun (WGS) entry which is preliminary data.</text>
</comment>
<feature type="compositionally biased region" description="Polar residues" evidence="1">
    <location>
        <begin position="862"/>
        <end position="880"/>
    </location>
</feature>
<feature type="compositionally biased region" description="Polar residues" evidence="1">
    <location>
        <begin position="215"/>
        <end position="234"/>
    </location>
</feature>
<feature type="compositionally biased region" description="Polar residues" evidence="1">
    <location>
        <begin position="757"/>
        <end position="780"/>
    </location>
</feature>
<feature type="compositionally biased region" description="Polar residues" evidence="1">
    <location>
        <begin position="946"/>
        <end position="958"/>
    </location>
</feature>
<feature type="compositionally biased region" description="Low complexity" evidence="1">
    <location>
        <begin position="473"/>
        <end position="487"/>
    </location>
</feature>
<evidence type="ECO:0000313" key="6">
    <source>
        <dbReference type="Proteomes" id="UP000490939"/>
    </source>
</evidence>
<dbReference type="InterPro" id="IPR035892">
    <property type="entry name" value="C2_domain_sf"/>
</dbReference>
<feature type="region of interest" description="Disordered" evidence="1">
    <location>
        <begin position="645"/>
        <end position="969"/>
    </location>
</feature>
<gene>
    <name evidence="4" type="ORF">EG327_002608</name>
    <name evidence="3" type="ORF">EG328_005278</name>
</gene>
<dbReference type="PANTHER" id="PTHR47052">
    <property type="entry name" value="CONSERVED SERINE PROLINE-RICH PROTEIN (AFU_ORTHOLOGUE AFUA_2G01790)"/>
    <property type="match status" value="1"/>
</dbReference>
<feature type="domain" description="C2" evidence="2">
    <location>
        <begin position="13"/>
        <end position="131"/>
    </location>
</feature>
<dbReference type="InterPro" id="IPR037791">
    <property type="entry name" value="C2_fungal_Inn1"/>
</dbReference>
<dbReference type="EMBL" id="WNWR01000182">
    <property type="protein sequence ID" value="KAE9989527.1"/>
    <property type="molecule type" value="Genomic_DNA"/>
</dbReference>
<evidence type="ECO:0000313" key="4">
    <source>
        <dbReference type="EMBL" id="KAE9989527.1"/>
    </source>
</evidence>
<feature type="compositionally biased region" description="Low complexity" evidence="1">
    <location>
        <begin position="922"/>
        <end position="937"/>
    </location>
</feature>
<accession>A0A8H3UJP3</accession>
<name>A0A8H3UJP3_VENIN</name>
<dbReference type="CDD" id="cd08681">
    <property type="entry name" value="C2_fungal_Inn1p-like"/>
    <property type="match status" value="1"/>
</dbReference>
<dbReference type="Pfam" id="PF00168">
    <property type="entry name" value="C2"/>
    <property type="match status" value="1"/>
</dbReference>
<feature type="compositionally biased region" description="Pro residues" evidence="1">
    <location>
        <begin position="442"/>
        <end position="456"/>
    </location>
</feature>
<feature type="compositionally biased region" description="Polar residues" evidence="1">
    <location>
        <begin position="493"/>
        <end position="510"/>
    </location>
</feature>